<dbReference type="PROSITE" id="PS50191">
    <property type="entry name" value="CRAL_TRIO"/>
    <property type="match status" value="1"/>
</dbReference>
<dbReference type="EMBL" id="CAMAPF010000150">
    <property type="protein sequence ID" value="CAH9109125.1"/>
    <property type="molecule type" value="Genomic_DNA"/>
</dbReference>
<evidence type="ECO:0000313" key="5">
    <source>
        <dbReference type="Proteomes" id="UP001152523"/>
    </source>
</evidence>
<dbReference type="Gene3D" id="3.40.525.10">
    <property type="entry name" value="CRAL-TRIO lipid binding domain"/>
    <property type="match status" value="1"/>
</dbReference>
<dbReference type="PANTHER" id="PTHR47041:SF2">
    <property type="entry name" value="SEC14 CYTOSOLIC FACTOR FAMILY PROTEIN _ PHOSPHOGLYCERIDE TRANSFER FAMILY PROTEIN"/>
    <property type="match status" value="1"/>
</dbReference>
<feature type="transmembrane region" description="Helical" evidence="2">
    <location>
        <begin position="455"/>
        <end position="478"/>
    </location>
</feature>
<gene>
    <name evidence="4" type="ORF">CEPIT_LOCUS18591</name>
</gene>
<feature type="region of interest" description="Disordered" evidence="1">
    <location>
        <begin position="415"/>
        <end position="439"/>
    </location>
</feature>
<protein>
    <recommendedName>
        <fullName evidence="3">CRAL-TRIO domain-containing protein</fullName>
    </recommendedName>
</protein>
<evidence type="ECO:0000256" key="2">
    <source>
        <dbReference type="SAM" id="Phobius"/>
    </source>
</evidence>
<keyword evidence="2" id="KW-1133">Transmembrane helix</keyword>
<evidence type="ECO:0000256" key="1">
    <source>
        <dbReference type="SAM" id="MobiDB-lite"/>
    </source>
</evidence>
<dbReference type="CDD" id="cd00170">
    <property type="entry name" value="SEC14"/>
    <property type="match status" value="1"/>
</dbReference>
<keyword evidence="5" id="KW-1185">Reference proteome</keyword>
<comment type="caution">
    <text evidence="4">The sequence shown here is derived from an EMBL/GenBank/DDBJ whole genome shotgun (WGS) entry which is preliminary data.</text>
</comment>
<proteinExistence type="predicted"/>
<evidence type="ECO:0000259" key="3">
    <source>
        <dbReference type="PROSITE" id="PS50191"/>
    </source>
</evidence>
<reference evidence="4" key="1">
    <citation type="submission" date="2022-07" db="EMBL/GenBank/DDBJ databases">
        <authorList>
            <person name="Macas J."/>
            <person name="Novak P."/>
            <person name="Neumann P."/>
        </authorList>
    </citation>
    <scope>NUCLEOTIDE SEQUENCE</scope>
</reference>
<sequence length="496" mass="55801">MENSVSNPLSIGNSGTNCAMISNKHSKRHAISSGSKYFARQSSGRISLFGGGKLRKGSGCQIALFLLKVAALESVRRISKSRCPPVWSSLQALQVICYPPFKWIQKWAPFGMLVKGMQMLSRPLLVLSIATAFSDNPECSNSTTESNEVDHGNDDSYGVCEIQPELSSIQPLASASAEDDLPVLPASWLSQLHKELEEQGITLRDRISEEDIHRFYIAADGDFSRLLSSIKKTIQWRETYIILSCQELEMWSSLVFWHGFDVKQKPLLIVRLGLACGSLPFRDRQRFGQAIVSQVYHGIMHLVNRDNPQITVLVDCEGLSPFRLPMQMLKTCSTLLQTHFPNSLGSLFVIRLPSIVRVFAQTFLQVLKPTTRQKLRFLGETYQKVLLSECTEKLPSYLGGSCKCSRCDIGSVHVEDEDDSETRDTSDSDTNNEEEDIPSSLLGDRIDNVSYDHQVLRMTMLGFLIFGVLLYLFNYYYYYYYISGTYSPESSPVVPL</sequence>
<evidence type="ECO:0000313" key="4">
    <source>
        <dbReference type="EMBL" id="CAH9109125.1"/>
    </source>
</evidence>
<keyword evidence="2" id="KW-0472">Membrane</keyword>
<dbReference type="AlphaFoldDB" id="A0AAV0DSU7"/>
<dbReference type="SUPFAM" id="SSF52087">
    <property type="entry name" value="CRAL/TRIO domain"/>
    <property type="match status" value="1"/>
</dbReference>
<feature type="domain" description="CRAL-TRIO" evidence="3">
    <location>
        <begin position="257"/>
        <end position="406"/>
    </location>
</feature>
<keyword evidence="2" id="KW-0812">Transmembrane</keyword>
<dbReference type="Proteomes" id="UP001152523">
    <property type="component" value="Unassembled WGS sequence"/>
</dbReference>
<organism evidence="4 5">
    <name type="scientific">Cuscuta epithymum</name>
    <dbReference type="NCBI Taxonomy" id="186058"/>
    <lineage>
        <taxon>Eukaryota</taxon>
        <taxon>Viridiplantae</taxon>
        <taxon>Streptophyta</taxon>
        <taxon>Embryophyta</taxon>
        <taxon>Tracheophyta</taxon>
        <taxon>Spermatophyta</taxon>
        <taxon>Magnoliopsida</taxon>
        <taxon>eudicotyledons</taxon>
        <taxon>Gunneridae</taxon>
        <taxon>Pentapetalae</taxon>
        <taxon>asterids</taxon>
        <taxon>lamiids</taxon>
        <taxon>Solanales</taxon>
        <taxon>Convolvulaceae</taxon>
        <taxon>Cuscuteae</taxon>
        <taxon>Cuscuta</taxon>
        <taxon>Cuscuta subgen. Cuscuta</taxon>
    </lineage>
</organism>
<dbReference type="InterPro" id="IPR001251">
    <property type="entry name" value="CRAL-TRIO_dom"/>
</dbReference>
<accession>A0AAV0DSU7</accession>
<name>A0AAV0DSU7_9ASTE</name>
<dbReference type="Pfam" id="PF00650">
    <property type="entry name" value="CRAL_TRIO"/>
    <property type="match status" value="1"/>
</dbReference>
<dbReference type="InterPro" id="IPR036865">
    <property type="entry name" value="CRAL-TRIO_dom_sf"/>
</dbReference>
<dbReference type="PANTHER" id="PTHR47041">
    <property type="entry name" value="SEC14 CYTOSOLIC FACTOR FAMILY PROTEIN / PHOSPHOGLYCERIDE TRANSFER FAMILY PROTEIN"/>
    <property type="match status" value="1"/>
</dbReference>
<dbReference type="SMART" id="SM00516">
    <property type="entry name" value="SEC14"/>
    <property type="match status" value="1"/>
</dbReference>